<evidence type="ECO:0000256" key="1">
    <source>
        <dbReference type="SAM" id="MobiDB-lite"/>
    </source>
</evidence>
<dbReference type="Proteomes" id="UP001583177">
    <property type="component" value="Unassembled WGS sequence"/>
</dbReference>
<feature type="region of interest" description="Disordered" evidence="1">
    <location>
        <begin position="372"/>
        <end position="400"/>
    </location>
</feature>
<comment type="caution">
    <text evidence="2">The sequence shown here is derived from an EMBL/GenBank/DDBJ whole genome shotgun (WGS) entry which is preliminary data.</text>
</comment>
<accession>A0ABR3WWR7</accession>
<feature type="compositionally biased region" description="Low complexity" evidence="1">
    <location>
        <begin position="125"/>
        <end position="135"/>
    </location>
</feature>
<feature type="compositionally biased region" description="Polar residues" evidence="1">
    <location>
        <begin position="92"/>
        <end position="101"/>
    </location>
</feature>
<evidence type="ECO:0000313" key="2">
    <source>
        <dbReference type="EMBL" id="KAL1867892.1"/>
    </source>
</evidence>
<feature type="compositionally biased region" description="Basic and acidic residues" evidence="1">
    <location>
        <begin position="79"/>
        <end position="91"/>
    </location>
</feature>
<proteinExistence type="predicted"/>
<dbReference type="EMBL" id="JAWRVE010000048">
    <property type="protein sequence ID" value="KAL1867892.1"/>
    <property type="molecule type" value="Genomic_DNA"/>
</dbReference>
<name>A0ABR3WWR7_9PEZI</name>
<feature type="region of interest" description="Disordered" evidence="1">
    <location>
        <begin position="79"/>
        <end position="144"/>
    </location>
</feature>
<protein>
    <submittedName>
        <fullName evidence="2">Uncharacterized protein</fullName>
    </submittedName>
</protein>
<keyword evidence="3" id="KW-1185">Reference proteome</keyword>
<sequence>MTQGIHTNERYAMMHLPTLAGVDTHVSDNDHYNSEHQGRRCVTDRRPSAKPYELEAVPFKALVEPNTVRYQPNVSFHASLEKPRDLGKEHSGQISSGSTSRPKPPKDVKTTLATAIRRRKDSEATETGSSSSSNDMESDSDPFLGTGRRMSLFFSINSATTMTTNSEPQSPSLGRVGGRQLGGSPGLLNLHDAQDEVISLLDELKTTQRKQIKNEVDAALKMCQDDMKVRSKDKNIGTAEANILDREAARIGRARDEASRHVPDSNKRARSPREDAVFEESLRLALTKLIEDARAALEAVAQFKSQPAPASVATRQYTPYPGADHRLVATTQEKPTLNEQMARLYTEQVRNGKKYVELKRKMDEVWASRVSKYDSNQDEPAFNKLPPWGKDWNIDSRRGG</sequence>
<organism evidence="2 3">
    <name type="scientific">Diaporthe australafricana</name>
    <dbReference type="NCBI Taxonomy" id="127596"/>
    <lineage>
        <taxon>Eukaryota</taxon>
        <taxon>Fungi</taxon>
        <taxon>Dikarya</taxon>
        <taxon>Ascomycota</taxon>
        <taxon>Pezizomycotina</taxon>
        <taxon>Sordariomycetes</taxon>
        <taxon>Sordariomycetidae</taxon>
        <taxon>Diaporthales</taxon>
        <taxon>Diaporthaceae</taxon>
        <taxon>Diaporthe</taxon>
    </lineage>
</organism>
<feature type="region of interest" description="Disordered" evidence="1">
    <location>
        <begin position="252"/>
        <end position="273"/>
    </location>
</feature>
<reference evidence="2 3" key="1">
    <citation type="journal article" date="2024" name="IMA Fungus">
        <title>IMA Genome - F19 : A genome assembly and annotation guide to empower mycologists, including annotated draft genome sequences of Ceratocystis pirilliformis, Diaporthe australafricana, Fusarium ophioides, Paecilomyces lecythidis, and Sporothrix stenoceras.</title>
        <authorList>
            <person name="Aylward J."/>
            <person name="Wilson A.M."/>
            <person name="Visagie C.M."/>
            <person name="Spraker J."/>
            <person name="Barnes I."/>
            <person name="Buitendag C."/>
            <person name="Ceriani C."/>
            <person name="Del Mar Angel L."/>
            <person name="du Plessis D."/>
            <person name="Fuchs T."/>
            <person name="Gasser K."/>
            <person name="Kramer D."/>
            <person name="Li W."/>
            <person name="Munsamy K."/>
            <person name="Piso A."/>
            <person name="Price J.L."/>
            <person name="Sonnekus B."/>
            <person name="Thomas C."/>
            <person name="van der Nest A."/>
            <person name="van Dijk A."/>
            <person name="van Heerden A."/>
            <person name="van Vuuren N."/>
            <person name="Yilmaz N."/>
            <person name="Duong T.A."/>
            <person name="van der Merwe N.A."/>
            <person name="Wingfield M.J."/>
            <person name="Wingfield B.D."/>
        </authorList>
    </citation>
    <scope>NUCLEOTIDE SEQUENCE [LARGE SCALE GENOMIC DNA]</scope>
    <source>
        <strain evidence="2 3">CMW 18300</strain>
    </source>
</reference>
<evidence type="ECO:0000313" key="3">
    <source>
        <dbReference type="Proteomes" id="UP001583177"/>
    </source>
</evidence>
<gene>
    <name evidence="2" type="ORF">Daus18300_006167</name>
</gene>